<evidence type="ECO:0000313" key="18">
    <source>
        <dbReference type="Proteomes" id="UP000486351"/>
    </source>
</evidence>
<protein>
    <submittedName>
        <fullName evidence="3">Uncharacterized protein</fullName>
    </submittedName>
</protein>
<dbReference type="EMBL" id="QXFW01001965">
    <property type="protein sequence ID" value="KAE8983649.1"/>
    <property type="molecule type" value="Genomic_DNA"/>
</dbReference>
<dbReference type="Proteomes" id="UP000440732">
    <property type="component" value="Unassembled WGS sequence"/>
</dbReference>
<evidence type="ECO:0000313" key="4">
    <source>
        <dbReference type="EMBL" id="KAE9101824.1"/>
    </source>
</evidence>
<evidence type="ECO:0000313" key="6">
    <source>
        <dbReference type="EMBL" id="KAE9139304.1"/>
    </source>
</evidence>
<dbReference type="Proteomes" id="UP000433483">
    <property type="component" value="Unassembled WGS sequence"/>
</dbReference>
<keyword evidence="12" id="KW-1185">Reference proteome</keyword>
<evidence type="ECO:0000313" key="17">
    <source>
        <dbReference type="Proteomes" id="UP000476176"/>
    </source>
</evidence>
<dbReference type="Proteomes" id="UP000460718">
    <property type="component" value="Unassembled WGS sequence"/>
</dbReference>
<proteinExistence type="predicted"/>
<evidence type="ECO:0000256" key="1">
    <source>
        <dbReference type="SAM" id="MobiDB-lite"/>
    </source>
</evidence>
<dbReference type="EMBL" id="QXGD01000944">
    <property type="protein sequence ID" value="KAE9219494.1"/>
    <property type="molecule type" value="Genomic_DNA"/>
</dbReference>
<dbReference type="EMBL" id="QXGC01000857">
    <property type="protein sequence ID" value="KAE9218670.1"/>
    <property type="molecule type" value="Genomic_DNA"/>
</dbReference>
<organism evidence="3 16">
    <name type="scientific">Phytophthora fragariae</name>
    <dbReference type="NCBI Taxonomy" id="53985"/>
    <lineage>
        <taxon>Eukaryota</taxon>
        <taxon>Sar</taxon>
        <taxon>Stramenopiles</taxon>
        <taxon>Oomycota</taxon>
        <taxon>Peronosporomycetes</taxon>
        <taxon>Peronosporales</taxon>
        <taxon>Peronosporaceae</taxon>
        <taxon>Phytophthora</taxon>
    </lineage>
</organism>
<evidence type="ECO:0000313" key="15">
    <source>
        <dbReference type="Proteomes" id="UP000441208"/>
    </source>
</evidence>
<evidence type="ECO:0000313" key="19">
    <source>
        <dbReference type="Proteomes" id="UP000488956"/>
    </source>
</evidence>
<evidence type="ECO:0000313" key="2">
    <source>
        <dbReference type="EMBL" id="KAE8934041.1"/>
    </source>
</evidence>
<evidence type="ECO:0000313" key="14">
    <source>
        <dbReference type="Proteomes" id="UP000440732"/>
    </source>
</evidence>
<dbReference type="EMBL" id="QXGB01000867">
    <property type="protein sequence ID" value="KAE9202416.1"/>
    <property type="molecule type" value="Genomic_DNA"/>
</dbReference>
<evidence type="ECO:0000313" key="8">
    <source>
        <dbReference type="EMBL" id="KAE9218670.1"/>
    </source>
</evidence>
<name>A0A6A3IL19_9STRA</name>
<evidence type="ECO:0000313" key="7">
    <source>
        <dbReference type="EMBL" id="KAE9202416.1"/>
    </source>
</evidence>
<dbReference type="Proteomes" id="UP000476176">
    <property type="component" value="Unassembled WGS sequence"/>
</dbReference>
<dbReference type="EMBL" id="QXFY01000857">
    <property type="protein sequence ID" value="KAE9334194.1"/>
    <property type="molecule type" value="Genomic_DNA"/>
</dbReference>
<dbReference type="Proteomes" id="UP000440367">
    <property type="component" value="Unassembled WGS sequence"/>
</dbReference>
<evidence type="ECO:0000313" key="12">
    <source>
        <dbReference type="Proteomes" id="UP000433483"/>
    </source>
</evidence>
<dbReference type="Proteomes" id="UP000429523">
    <property type="component" value="Unassembled WGS sequence"/>
</dbReference>
<dbReference type="Proteomes" id="UP000488956">
    <property type="component" value="Unassembled WGS sequence"/>
</dbReference>
<evidence type="ECO:0000313" key="11">
    <source>
        <dbReference type="Proteomes" id="UP000429523"/>
    </source>
</evidence>
<gene>
    <name evidence="9" type="ORF">PF002_g16169</name>
    <name evidence="8" type="ORF">PF004_g13810</name>
    <name evidence="7" type="ORF">PF005_g14572</name>
    <name evidence="6" type="ORF">PF006_g13768</name>
    <name evidence="4" type="ORF">PF007_g14987</name>
    <name evidence="10" type="ORF">PF008_g14086</name>
    <name evidence="2" type="ORF">PF009_g15978</name>
    <name evidence="5" type="ORF">PF010_g14292</name>
    <name evidence="3" type="ORF">PF011_g21092</name>
</gene>
<dbReference type="Proteomes" id="UP000441208">
    <property type="component" value="Unassembled WGS sequence"/>
</dbReference>
<evidence type="ECO:0000313" key="5">
    <source>
        <dbReference type="EMBL" id="KAE9101930.1"/>
    </source>
</evidence>
<dbReference type="EMBL" id="QXGA01000833">
    <property type="protein sequence ID" value="KAE9139304.1"/>
    <property type="molecule type" value="Genomic_DNA"/>
</dbReference>
<evidence type="ECO:0000313" key="10">
    <source>
        <dbReference type="EMBL" id="KAE9334194.1"/>
    </source>
</evidence>
<feature type="compositionally biased region" description="Low complexity" evidence="1">
    <location>
        <begin position="84"/>
        <end position="98"/>
    </location>
</feature>
<reference evidence="16 17" key="1">
    <citation type="submission" date="2018-09" db="EMBL/GenBank/DDBJ databases">
        <title>Genomic investigation of the strawberry pathogen Phytophthora fragariae indicates pathogenicity is determined by transcriptional variation in three key races.</title>
        <authorList>
            <person name="Adams T.M."/>
            <person name="Armitage A.D."/>
            <person name="Sobczyk M.K."/>
            <person name="Bates H.J."/>
            <person name="Dunwell J.M."/>
            <person name="Nellist C.F."/>
            <person name="Harrison R.J."/>
        </authorList>
    </citation>
    <scope>NUCLEOTIDE SEQUENCE [LARGE SCALE GENOMIC DNA]</scope>
    <source>
        <strain evidence="9 13">BC-1</strain>
        <strain evidence="8 17">BC-23</strain>
        <strain evidence="7 12">NOV-27</strain>
        <strain evidence="6 14">NOV-5</strain>
        <strain evidence="4 15">NOV-71</strain>
        <strain evidence="10 18">NOV-77</strain>
        <strain evidence="2 11">NOV-9</strain>
        <strain evidence="5 19">ONT-3</strain>
        <strain evidence="3 16">SCRP245</strain>
    </source>
</reference>
<dbReference type="AlphaFoldDB" id="A0A6A3IL19"/>
<evidence type="ECO:0000313" key="16">
    <source>
        <dbReference type="Proteomes" id="UP000460718"/>
    </source>
</evidence>
<evidence type="ECO:0000313" key="13">
    <source>
        <dbReference type="Proteomes" id="UP000440367"/>
    </source>
</evidence>
<dbReference type="EMBL" id="QXFZ01000898">
    <property type="protein sequence ID" value="KAE9101824.1"/>
    <property type="molecule type" value="Genomic_DNA"/>
</dbReference>
<dbReference type="EMBL" id="QXFX01000876">
    <property type="protein sequence ID" value="KAE9101930.1"/>
    <property type="molecule type" value="Genomic_DNA"/>
</dbReference>
<dbReference type="EMBL" id="QXGF01000951">
    <property type="protein sequence ID" value="KAE8934041.1"/>
    <property type="molecule type" value="Genomic_DNA"/>
</dbReference>
<evidence type="ECO:0000313" key="3">
    <source>
        <dbReference type="EMBL" id="KAE8983649.1"/>
    </source>
</evidence>
<dbReference type="Proteomes" id="UP000486351">
    <property type="component" value="Unassembled WGS sequence"/>
</dbReference>
<comment type="caution">
    <text evidence="3">The sequence shown here is derived from an EMBL/GenBank/DDBJ whole genome shotgun (WGS) entry which is preliminary data.</text>
</comment>
<feature type="region of interest" description="Disordered" evidence="1">
    <location>
        <begin position="84"/>
        <end position="113"/>
    </location>
</feature>
<accession>A0A6A3IL19</accession>
<sequence length="131" mass="14302">MLVALLSTANYSLQLLKLLLNNKLPFADWTGSSEIALKRTNRNPTETHDGMRPAGAVPWELYRFGPHLAAALRGAVWTEAEAARAPSSTSLRRSPLPAHSSISQSRRRVERGQNSSFCPEAVLLTAETCSS</sequence>
<evidence type="ECO:0000313" key="9">
    <source>
        <dbReference type="EMBL" id="KAE9219494.1"/>
    </source>
</evidence>